<keyword evidence="1" id="KW-0472">Membrane</keyword>
<dbReference type="HOGENOM" id="CLU_2346412_0_0_1"/>
<proteinExistence type="predicted"/>
<name>A0A067MN12_BOTB1</name>
<keyword evidence="1" id="KW-1133">Transmembrane helix</keyword>
<sequence length="97" mass="10799">MRQTIVLYVRVFSFFIGCVRTPYFGMHIKPPAGLLELPGASFRAIATGSETLVPTVVFMRQGARPRLDLNYQQKLYWASLGACNMPSPTFTVLAASR</sequence>
<evidence type="ECO:0000313" key="2">
    <source>
        <dbReference type="EMBL" id="KDQ13262.1"/>
    </source>
</evidence>
<dbReference type="InParanoid" id="A0A067MN12"/>
<evidence type="ECO:0000313" key="3">
    <source>
        <dbReference type="Proteomes" id="UP000027195"/>
    </source>
</evidence>
<gene>
    <name evidence="2" type="ORF">BOTBODRAFT_399344</name>
</gene>
<reference evidence="3" key="1">
    <citation type="journal article" date="2014" name="Proc. Natl. Acad. Sci. U.S.A.">
        <title>Extensive sampling of basidiomycete genomes demonstrates inadequacy of the white-rot/brown-rot paradigm for wood decay fungi.</title>
        <authorList>
            <person name="Riley R."/>
            <person name="Salamov A.A."/>
            <person name="Brown D.W."/>
            <person name="Nagy L.G."/>
            <person name="Floudas D."/>
            <person name="Held B.W."/>
            <person name="Levasseur A."/>
            <person name="Lombard V."/>
            <person name="Morin E."/>
            <person name="Otillar R."/>
            <person name="Lindquist E.A."/>
            <person name="Sun H."/>
            <person name="LaButti K.M."/>
            <person name="Schmutz J."/>
            <person name="Jabbour D."/>
            <person name="Luo H."/>
            <person name="Baker S.E."/>
            <person name="Pisabarro A.G."/>
            <person name="Walton J.D."/>
            <person name="Blanchette R.A."/>
            <person name="Henrissat B."/>
            <person name="Martin F."/>
            <person name="Cullen D."/>
            <person name="Hibbett D.S."/>
            <person name="Grigoriev I.V."/>
        </authorList>
    </citation>
    <scope>NUCLEOTIDE SEQUENCE [LARGE SCALE GENOMIC DNA]</scope>
    <source>
        <strain evidence="3">FD-172 SS1</strain>
    </source>
</reference>
<keyword evidence="3" id="KW-1185">Reference proteome</keyword>
<feature type="transmembrane region" description="Helical" evidence="1">
    <location>
        <begin position="7"/>
        <end position="28"/>
    </location>
</feature>
<keyword evidence="1" id="KW-0812">Transmembrane</keyword>
<accession>A0A067MN12</accession>
<dbReference type="AlphaFoldDB" id="A0A067MN12"/>
<evidence type="ECO:0000256" key="1">
    <source>
        <dbReference type="SAM" id="Phobius"/>
    </source>
</evidence>
<protein>
    <submittedName>
        <fullName evidence="2">Uncharacterized protein</fullName>
    </submittedName>
</protein>
<organism evidence="2 3">
    <name type="scientific">Botryobasidium botryosum (strain FD-172 SS1)</name>
    <dbReference type="NCBI Taxonomy" id="930990"/>
    <lineage>
        <taxon>Eukaryota</taxon>
        <taxon>Fungi</taxon>
        <taxon>Dikarya</taxon>
        <taxon>Basidiomycota</taxon>
        <taxon>Agaricomycotina</taxon>
        <taxon>Agaricomycetes</taxon>
        <taxon>Cantharellales</taxon>
        <taxon>Botryobasidiaceae</taxon>
        <taxon>Botryobasidium</taxon>
    </lineage>
</organism>
<dbReference type="Proteomes" id="UP000027195">
    <property type="component" value="Unassembled WGS sequence"/>
</dbReference>
<dbReference type="EMBL" id="KL198045">
    <property type="protein sequence ID" value="KDQ13262.1"/>
    <property type="molecule type" value="Genomic_DNA"/>
</dbReference>